<feature type="compositionally biased region" description="Low complexity" evidence="1">
    <location>
        <begin position="121"/>
        <end position="133"/>
    </location>
</feature>
<evidence type="ECO:0000256" key="1">
    <source>
        <dbReference type="SAM" id="MobiDB-lite"/>
    </source>
</evidence>
<accession>A0ABU1JE67</accession>
<evidence type="ECO:0000256" key="2">
    <source>
        <dbReference type="SAM" id="Phobius"/>
    </source>
</evidence>
<proteinExistence type="predicted"/>
<feature type="transmembrane region" description="Helical" evidence="2">
    <location>
        <begin position="19"/>
        <end position="37"/>
    </location>
</feature>
<feature type="transmembrane region" description="Helical" evidence="2">
    <location>
        <begin position="57"/>
        <end position="80"/>
    </location>
</feature>
<keyword evidence="2" id="KW-1133">Transmembrane helix</keyword>
<dbReference type="EMBL" id="JAVDQF010000001">
    <property type="protein sequence ID" value="MDR6269687.1"/>
    <property type="molecule type" value="Genomic_DNA"/>
</dbReference>
<feature type="compositionally biased region" description="Basic and acidic residues" evidence="1">
    <location>
        <begin position="134"/>
        <end position="143"/>
    </location>
</feature>
<reference evidence="3 4" key="1">
    <citation type="submission" date="2023-07" db="EMBL/GenBank/DDBJ databases">
        <title>Sequencing the genomes of 1000 actinobacteria strains.</title>
        <authorList>
            <person name="Klenk H.-P."/>
        </authorList>
    </citation>
    <scope>NUCLEOTIDE SEQUENCE [LARGE SCALE GENOMIC DNA]</scope>
    <source>
        <strain evidence="3 4">DSM 14555</strain>
    </source>
</reference>
<keyword evidence="2" id="KW-0472">Membrane</keyword>
<feature type="region of interest" description="Disordered" evidence="1">
    <location>
        <begin position="86"/>
        <end position="143"/>
    </location>
</feature>
<evidence type="ECO:0008006" key="5">
    <source>
        <dbReference type="Google" id="ProtNLM"/>
    </source>
</evidence>
<organism evidence="3 4">
    <name type="scientific">Arthrobacter russicus</name>
    <dbReference type="NCBI Taxonomy" id="172040"/>
    <lineage>
        <taxon>Bacteria</taxon>
        <taxon>Bacillati</taxon>
        <taxon>Actinomycetota</taxon>
        <taxon>Actinomycetes</taxon>
        <taxon>Micrococcales</taxon>
        <taxon>Micrococcaceae</taxon>
        <taxon>Arthrobacter</taxon>
    </lineage>
</organism>
<dbReference type="Proteomes" id="UP001185069">
    <property type="component" value="Unassembled WGS sequence"/>
</dbReference>
<dbReference type="RefSeq" id="WP_309798196.1">
    <property type="nucleotide sequence ID" value="NZ_BAAAHY010000005.1"/>
</dbReference>
<protein>
    <recommendedName>
        <fullName evidence="5">Amino acid transporter</fullName>
    </recommendedName>
</protein>
<name>A0ABU1JE67_9MICC</name>
<keyword evidence="2" id="KW-0812">Transmembrane</keyword>
<evidence type="ECO:0000313" key="4">
    <source>
        <dbReference type="Proteomes" id="UP001185069"/>
    </source>
</evidence>
<comment type="caution">
    <text evidence="3">The sequence shown here is derived from an EMBL/GenBank/DDBJ whole genome shotgun (WGS) entry which is preliminary data.</text>
</comment>
<keyword evidence="4" id="KW-1185">Reference proteome</keyword>
<sequence>MTDQEGSGKKLRTSVKGPLVFSAVLGLIAAVITTVVATGGTGRDASNGQLRVVRFDLGLIAFGITFVVALVMCAMLAMSYKENADHLGKGSGVSLRSEDRLKKSVKPAPASSPVEPDLTEPAEPSESAAQAPGPEDKPRPEYS</sequence>
<gene>
    <name evidence="3" type="ORF">JOE69_001925</name>
</gene>
<evidence type="ECO:0000313" key="3">
    <source>
        <dbReference type="EMBL" id="MDR6269687.1"/>
    </source>
</evidence>